<keyword evidence="1" id="KW-1133">Transmembrane helix</keyword>
<dbReference type="Proteomes" id="UP000326287">
    <property type="component" value="Chromosome"/>
</dbReference>
<dbReference type="OrthoDB" id="5739972at2"/>
<dbReference type="RefSeq" id="WP_152662046.1">
    <property type="nucleotide sequence ID" value="NZ_CP036422.1"/>
</dbReference>
<feature type="transmembrane region" description="Helical" evidence="1">
    <location>
        <begin position="52"/>
        <end position="78"/>
    </location>
</feature>
<evidence type="ECO:0000313" key="3">
    <source>
        <dbReference type="Proteomes" id="UP000326287"/>
    </source>
</evidence>
<dbReference type="AlphaFoldDB" id="A0A5P9NJD7"/>
<organism evidence="2 3">
    <name type="scientific">Halioglobus maricola</name>
    <dbReference type="NCBI Taxonomy" id="2601894"/>
    <lineage>
        <taxon>Bacteria</taxon>
        <taxon>Pseudomonadati</taxon>
        <taxon>Pseudomonadota</taxon>
        <taxon>Gammaproteobacteria</taxon>
        <taxon>Cellvibrionales</taxon>
        <taxon>Halieaceae</taxon>
        <taxon>Halioglobus</taxon>
    </lineage>
</organism>
<protein>
    <submittedName>
        <fullName evidence="2">Uncharacterized protein</fullName>
    </submittedName>
</protein>
<dbReference type="KEGG" id="halc:EY643_09850"/>
<reference evidence="2 3" key="1">
    <citation type="submission" date="2019-02" db="EMBL/GenBank/DDBJ databases">
        <authorList>
            <person name="Li S.-H."/>
        </authorList>
    </citation>
    <scope>NUCLEOTIDE SEQUENCE [LARGE SCALE GENOMIC DNA]</scope>
    <source>
        <strain evidence="2 3">IMCC14385</strain>
    </source>
</reference>
<evidence type="ECO:0000313" key="2">
    <source>
        <dbReference type="EMBL" id="QFU75940.1"/>
    </source>
</evidence>
<feature type="transmembrane region" description="Helical" evidence="1">
    <location>
        <begin position="7"/>
        <end position="32"/>
    </location>
</feature>
<sequence length="84" mass="9532">MLNRKRWIIASAIGLYLYFLLPATAVALYELYHLTHIDAIYMGYGAFKAAGYYFGVWPYQLAVCVLITLCIGILPSLIPRRKTS</sequence>
<keyword evidence="3" id="KW-1185">Reference proteome</keyword>
<name>A0A5P9NJD7_9GAMM</name>
<keyword evidence="1" id="KW-0812">Transmembrane</keyword>
<gene>
    <name evidence="2" type="ORF">EY643_09850</name>
</gene>
<keyword evidence="1" id="KW-0472">Membrane</keyword>
<evidence type="ECO:0000256" key="1">
    <source>
        <dbReference type="SAM" id="Phobius"/>
    </source>
</evidence>
<dbReference type="EMBL" id="CP036422">
    <property type="protein sequence ID" value="QFU75940.1"/>
    <property type="molecule type" value="Genomic_DNA"/>
</dbReference>
<accession>A0A5P9NJD7</accession>
<proteinExistence type="predicted"/>